<name>A0A1P9WXF7_9BACT</name>
<dbReference type="AlphaFoldDB" id="A0A1P9WXF7"/>
<gene>
    <name evidence="1" type="ORF">AWR27_12065</name>
</gene>
<proteinExistence type="predicted"/>
<protein>
    <submittedName>
        <fullName evidence="1">Uncharacterized protein</fullName>
    </submittedName>
</protein>
<dbReference type="KEGG" id="smon:AWR27_12065"/>
<dbReference type="RefSeq" id="WP_077131428.1">
    <property type="nucleotide sequence ID" value="NZ_CP014263.1"/>
</dbReference>
<dbReference type="OrthoDB" id="1347844at2"/>
<accession>A0A1P9WXF7</accession>
<evidence type="ECO:0000313" key="2">
    <source>
        <dbReference type="Proteomes" id="UP000187941"/>
    </source>
</evidence>
<dbReference type="STRING" id="1178516.AWR27_12065"/>
<evidence type="ECO:0000313" key="1">
    <source>
        <dbReference type="EMBL" id="AQG79998.1"/>
    </source>
</evidence>
<keyword evidence="2" id="KW-1185">Reference proteome</keyword>
<dbReference type="EMBL" id="CP014263">
    <property type="protein sequence ID" value="AQG79998.1"/>
    <property type="molecule type" value="Genomic_DNA"/>
</dbReference>
<reference evidence="1 2" key="1">
    <citation type="submission" date="2016-01" db="EMBL/GenBank/DDBJ databases">
        <authorList>
            <person name="Oliw E.H."/>
        </authorList>
    </citation>
    <scope>NUCLEOTIDE SEQUENCE [LARGE SCALE GENOMIC DNA]</scope>
    <source>
        <strain evidence="1 2">DY10</strain>
    </source>
</reference>
<organism evidence="1 2">
    <name type="scientific">Spirosoma montaniterrae</name>
    <dbReference type="NCBI Taxonomy" id="1178516"/>
    <lineage>
        <taxon>Bacteria</taxon>
        <taxon>Pseudomonadati</taxon>
        <taxon>Bacteroidota</taxon>
        <taxon>Cytophagia</taxon>
        <taxon>Cytophagales</taxon>
        <taxon>Cytophagaceae</taxon>
        <taxon>Spirosoma</taxon>
    </lineage>
</organism>
<sequence length="145" mass="16988">MKTFLFCLLLSTTSQTTGGQATKPTANALNFLKTYDGKFSYKVQLFKKRAFTQRLERLVGPKRYAFLKRNWHIDMPMVYKNDQFVAEACQRHSCGFTDFMVVYDFNTDEMFAGIRIDRVPKTYAEKKGKLPPVLTTWRVDKYIKK</sequence>
<dbReference type="Proteomes" id="UP000187941">
    <property type="component" value="Chromosome"/>
</dbReference>